<keyword evidence="3 6" id="KW-0547">Nucleotide-binding</keyword>
<name>D3SMS8_THEAH</name>
<dbReference type="GO" id="GO:0004674">
    <property type="term" value="F:protein serine/threonine kinase activity"/>
    <property type="evidence" value="ECO:0007669"/>
    <property type="project" value="UniProtKB-KW"/>
</dbReference>
<evidence type="ECO:0000259" key="7">
    <source>
        <dbReference type="PROSITE" id="PS50011"/>
    </source>
</evidence>
<dbReference type="PROSITE" id="PS00107">
    <property type="entry name" value="PROTEIN_KINASE_ATP"/>
    <property type="match status" value="1"/>
</dbReference>
<feature type="binding site" evidence="6">
    <location>
        <position position="46"/>
    </location>
    <ligand>
        <name>ATP</name>
        <dbReference type="ChEBI" id="CHEBI:30616"/>
    </ligand>
</feature>
<dbReference type="OrthoDB" id="1766482at2"/>
<dbReference type="SMART" id="SM00220">
    <property type="entry name" value="S_TKc"/>
    <property type="match status" value="1"/>
</dbReference>
<dbReference type="Pfam" id="PF00069">
    <property type="entry name" value="Pkinase"/>
    <property type="match status" value="1"/>
</dbReference>
<dbReference type="PROSITE" id="PS50011">
    <property type="entry name" value="PROTEIN_KINASE_DOM"/>
    <property type="match status" value="1"/>
</dbReference>
<keyword evidence="5 6" id="KW-0067">ATP-binding</keyword>
<evidence type="ECO:0000256" key="2">
    <source>
        <dbReference type="ARBA" id="ARBA00022679"/>
    </source>
</evidence>
<dbReference type="GO" id="GO:0005524">
    <property type="term" value="F:ATP binding"/>
    <property type="evidence" value="ECO:0007669"/>
    <property type="project" value="UniProtKB-UniRule"/>
</dbReference>
<proteinExistence type="predicted"/>
<evidence type="ECO:0000256" key="4">
    <source>
        <dbReference type="ARBA" id="ARBA00022777"/>
    </source>
</evidence>
<dbReference type="PANTHER" id="PTHR24345">
    <property type="entry name" value="SERINE/THREONINE-PROTEIN KINASE PLK"/>
    <property type="match status" value="1"/>
</dbReference>
<dbReference type="RefSeq" id="WP_012992464.1">
    <property type="nucleotide sequence ID" value="NC_013894.1"/>
</dbReference>
<evidence type="ECO:0000256" key="3">
    <source>
        <dbReference type="ARBA" id="ARBA00022741"/>
    </source>
</evidence>
<dbReference type="EMBL" id="CP001931">
    <property type="protein sequence ID" value="ADC90058.1"/>
    <property type="molecule type" value="Genomic_DNA"/>
</dbReference>
<evidence type="ECO:0000256" key="6">
    <source>
        <dbReference type="PROSITE-ProRule" id="PRU10141"/>
    </source>
</evidence>
<keyword evidence="1 8" id="KW-0723">Serine/threonine-protein kinase</keyword>
<dbReference type="InterPro" id="IPR000719">
    <property type="entry name" value="Prot_kinase_dom"/>
</dbReference>
<keyword evidence="9" id="KW-1185">Reference proteome</keyword>
<evidence type="ECO:0000256" key="1">
    <source>
        <dbReference type="ARBA" id="ARBA00022527"/>
    </source>
</evidence>
<dbReference type="SUPFAM" id="SSF56112">
    <property type="entry name" value="Protein kinase-like (PK-like)"/>
    <property type="match status" value="1"/>
</dbReference>
<dbReference type="AlphaFoldDB" id="D3SMS8"/>
<evidence type="ECO:0000256" key="5">
    <source>
        <dbReference type="ARBA" id="ARBA00022840"/>
    </source>
</evidence>
<feature type="domain" description="Protein kinase" evidence="7">
    <location>
        <begin position="14"/>
        <end position="260"/>
    </location>
</feature>
<organism evidence="8 9">
    <name type="scientific">Thermocrinis albus (strain DSM 14484 / JCM 11386 / HI 11/12)</name>
    <dbReference type="NCBI Taxonomy" id="638303"/>
    <lineage>
        <taxon>Bacteria</taxon>
        <taxon>Pseudomonadati</taxon>
        <taxon>Aquificota</taxon>
        <taxon>Aquificia</taxon>
        <taxon>Aquificales</taxon>
        <taxon>Aquificaceae</taxon>
        <taxon>Thermocrinis</taxon>
    </lineage>
</organism>
<keyword evidence="2" id="KW-0808">Transferase</keyword>
<dbReference type="HOGENOM" id="CLU_000288_63_0_0"/>
<protein>
    <submittedName>
        <fullName evidence="8">Serine/threonine protein kinase</fullName>
    </submittedName>
</protein>
<dbReference type="CDD" id="cd14014">
    <property type="entry name" value="STKc_PknB_like"/>
    <property type="match status" value="1"/>
</dbReference>
<reference evidence="9" key="1">
    <citation type="journal article" date="2010" name="Stand. Genomic Sci.">
        <title>Complete genome sequence of Thermocrinis albus type strain (HI 11/12T).</title>
        <authorList>
            <person name="Wirth R."/>
            <person name="Sikorski J."/>
            <person name="Brambilla E."/>
            <person name="Misra M."/>
            <person name="Lapidus A."/>
            <person name="Copeland A."/>
            <person name="Nolan M."/>
            <person name="Lucas S."/>
            <person name="Chen F."/>
            <person name="Tice H."/>
            <person name="Cheng J.F."/>
            <person name="Han C."/>
            <person name="Detter J.C."/>
            <person name="Tapia R."/>
            <person name="Bruce D."/>
            <person name="Goodwin L."/>
            <person name="Pitluck S."/>
            <person name="Pati A."/>
            <person name="Anderson I."/>
            <person name="Ivanova N."/>
            <person name="Mavromatis K."/>
            <person name="Mikhailova N."/>
            <person name="Chen A."/>
            <person name="Palaniappan K."/>
            <person name="Bilek Y."/>
            <person name="Hader T."/>
            <person name="Land M."/>
            <person name="Hauser L."/>
            <person name="Chang Y.J."/>
            <person name="Jeffries C.D."/>
            <person name="Tindall B.J."/>
            <person name="Rohde M."/>
            <person name="Goker M."/>
            <person name="Bristow J."/>
            <person name="Eisen J.A."/>
            <person name="Markowitz V."/>
            <person name="Hugenholtz P."/>
            <person name="Kyrpides N.C."/>
            <person name="Klenk H.P."/>
        </authorList>
    </citation>
    <scope>NUCLEOTIDE SEQUENCE [LARGE SCALE GENOMIC DNA]</scope>
    <source>
        <strain evidence="9">DSM 14484 / JCM 11386 / HI 11/12</strain>
    </source>
</reference>
<keyword evidence="4 8" id="KW-0418">Kinase</keyword>
<dbReference type="InterPro" id="IPR011009">
    <property type="entry name" value="Kinase-like_dom_sf"/>
</dbReference>
<gene>
    <name evidence="8" type="ordered locus">Thal_1429</name>
</gene>
<dbReference type="STRING" id="638303.Thal_1429"/>
<dbReference type="Gene3D" id="1.10.510.10">
    <property type="entry name" value="Transferase(Phosphotransferase) domain 1"/>
    <property type="match status" value="1"/>
</dbReference>
<evidence type="ECO:0000313" key="8">
    <source>
        <dbReference type="EMBL" id="ADC90058.1"/>
    </source>
</evidence>
<sequence>MPSFREGEILLDTYQILSFLGKGTFGEVYKVRVLRGRYAGRVLALKVATDPETVEFLRREVQTLLLFNHPHIISMISYMYRKDRNELYVLYELMDVGDLKDYVQRKGRLSEEEALGVLFHVAKGLDYLHTRGYIHGDVKPQNIFGKRVMKNILWKLGDFGLVRVRGSQTVLDVKGTVGYIAPEVFRNELRRSSDIFSLGCVLLFMLTGETPFGGDIKKNKAVEYSIPQHVSERTQRLLTKMLEPDPSKRFKTAGELIEYLIKERMV</sequence>
<dbReference type="PANTHER" id="PTHR24345:SF91">
    <property type="entry name" value="SERINE_THREONINE-PROTEIN KINASE PLK4"/>
    <property type="match status" value="1"/>
</dbReference>
<evidence type="ECO:0000313" key="9">
    <source>
        <dbReference type="Proteomes" id="UP000002043"/>
    </source>
</evidence>
<dbReference type="KEGG" id="tal:Thal_1429"/>
<dbReference type="eggNOG" id="COG0515">
    <property type="taxonomic scope" value="Bacteria"/>
</dbReference>
<dbReference type="Proteomes" id="UP000002043">
    <property type="component" value="Chromosome"/>
</dbReference>
<dbReference type="InterPro" id="IPR017441">
    <property type="entry name" value="Protein_kinase_ATP_BS"/>
</dbReference>
<accession>D3SMS8</accession>